<dbReference type="InterPro" id="IPR013103">
    <property type="entry name" value="RVT_2"/>
</dbReference>
<dbReference type="EMBL" id="SMMG02000002">
    <property type="protein sequence ID" value="KAA3483643.1"/>
    <property type="molecule type" value="Genomic_DNA"/>
</dbReference>
<proteinExistence type="predicted"/>
<keyword evidence="3" id="KW-1185">Reference proteome</keyword>
<evidence type="ECO:0000259" key="1">
    <source>
        <dbReference type="Pfam" id="PF07727"/>
    </source>
</evidence>
<protein>
    <submittedName>
        <fullName evidence="2">Gag/pol protein</fullName>
    </submittedName>
</protein>
<dbReference type="Pfam" id="PF07727">
    <property type="entry name" value="RVT_2"/>
    <property type="match status" value="1"/>
</dbReference>
<evidence type="ECO:0000313" key="2">
    <source>
        <dbReference type="EMBL" id="KAA3483643.1"/>
    </source>
</evidence>
<feature type="domain" description="Reverse transcriptase Ty1/copia-type" evidence="1">
    <location>
        <begin position="29"/>
        <end position="156"/>
    </location>
</feature>
<sequence>MMLSESTRGKEMRMEKWKLIRLDIYKKAILRKMSIHILLSIKAALDYEIWKMDFKTRFLIYYLEESIYMMQLAGYIAKGNKYKVCNLLRSIYGLKQASRSRNQRFGQVIKNFGFHQNVDKPCVYKHLEDGNVVFPILYVDEIVLVGNDVWTLSSVKLW</sequence>
<accession>A0A5B6WQE9</accession>
<dbReference type="AlphaFoldDB" id="A0A5B6WQE9"/>
<reference evidence="3" key="1">
    <citation type="journal article" date="2019" name="Plant Biotechnol. J.">
        <title>Genome sequencing of the Australian wild diploid species Gossypium australe highlights disease resistance and delayed gland morphogenesis.</title>
        <authorList>
            <person name="Cai Y."/>
            <person name="Cai X."/>
            <person name="Wang Q."/>
            <person name="Wang P."/>
            <person name="Zhang Y."/>
            <person name="Cai C."/>
            <person name="Xu Y."/>
            <person name="Wang K."/>
            <person name="Zhou Z."/>
            <person name="Wang C."/>
            <person name="Geng S."/>
            <person name="Li B."/>
            <person name="Dong Q."/>
            <person name="Hou Y."/>
            <person name="Wang H."/>
            <person name="Ai P."/>
            <person name="Liu Z."/>
            <person name="Yi F."/>
            <person name="Sun M."/>
            <person name="An G."/>
            <person name="Cheng J."/>
            <person name="Zhang Y."/>
            <person name="Shi Q."/>
            <person name="Xie Y."/>
            <person name="Shi X."/>
            <person name="Chang Y."/>
            <person name="Huang F."/>
            <person name="Chen Y."/>
            <person name="Hong S."/>
            <person name="Mi L."/>
            <person name="Sun Q."/>
            <person name="Zhang L."/>
            <person name="Zhou B."/>
            <person name="Peng R."/>
            <person name="Zhang X."/>
            <person name="Liu F."/>
        </authorList>
    </citation>
    <scope>NUCLEOTIDE SEQUENCE [LARGE SCALE GENOMIC DNA]</scope>
    <source>
        <strain evidence="3">cv. PA1801</strain>
    </source>
</reference>
<evidence type="ECO:0000313" key="3">
    <source>
        <dbReference type="Proteomes" id="UP000325315"/>
    </source>
</evidence>
<gene>
    <name evidence="2" type="ORF">EPI10_005794</name>
</gene>
<name>A0A5B6WQE9_9ROSI</name>
<dbReference type="OrthoDB" id="1747567at2759"/>
<dbReference type="Proteomes" id="UP000325315">
    <property type="component" value="Unassembled WGS sequence"/>
</dbReference>
<comment type="caution">
    <text evidence="2">The sequence shown here is derived from an EMBL/GenBank/DDBJ whole genome shotgun (WGS) entry which is preliminary data.</text>
</comment>
<organism evidence="2 3">
    <name type="scientific">Gossypium australe</name>
    <dbReference type="NCBI Taxonomy" id="47621"/>
    <lineage>
        <taxon>Eukaryota</taxon>
        <taxon>Viridiplantae</taxon>
        <taxon>Streptophyta</taxon>
        <taxon>Embryophyta</taxon>
        <taxon>Tracheophyta</taxon>
        <taxon>Spermatophyta</taxon>
        <taxon>Magnoliopsida</taxon>
        <taxon>eudicotyledons</taxon>
        <taxon>Gunneridae</taxon>
        <taxon>Pentapetalae</taxon>
        <taxon>rosids</taxon>
        <taxon>malvids</taxon>
        <taxon>Malvales</taxon>
        <taxon>Malvaceae</taxon>
        <taxon>Malvoideae</taxon>
        <taxon>Gossypium</taxon>
    </lineage>
</organism>